<dbReference type="AlphaFoldDB" id="A0A8J2L7G2"/>
<organism evidence="2 3">
    <name type="scientific">Allacma fusca</name>
    <dbReference type="NCBI Taxonomy" id="39272"/>
    <lineage>
        <taxon>Eukaryota</taxon>
        <taxon>Metazoa</taxon>
        <taxon>Ecdysozoa</taxon>
        <taxon>Arthropoda</taxon>
        <taxon>Hexapoda</taxon>
        <taxon>Collembola</taxon>
        <taxon>Symphypleona</taxon>
        <taxon>Sminthuridae</taxon>
        <taxon>Allacma</taxon>
    </lineage>
</organism>
<protein>
    <recommendedName>
        <fullName evidence="4">DUF4806 domain-containing protein</fullName>
    </recommendedName>
</protein>
<dbReference type="EMBL" id="CAJVCH010542127">
    <property type="protein sequence ID" value="CAG7827062.1"/>
    <property type="molecule type" value="Genomic_DNA"/>
</dbReference>
<accession>A0A8J2L7G2</accession>
<evidence type="ECO:0008006" key="4">
    <source>
        <dbReference type="Google" id="ProtNLM"/>
    </source>
</evidence>
<proteinExistence type="predicted"/>
<evidence type="ECO:0000313" key="3">
    <source>
        <dbReference type="Proteomes" id="UP000708208"/>
    </source>
</evidence>
<feature type="non-terminal residue" evidence="2">
    <location>
        <position position="1"/>
    </location>
</feature>
<dbReference type="OrthoDB" id="7550863at2759"/>
<comment type="caution">
    <text evidence="2">The sequence shown here is derived from an EMBL/GenBank/DDBJ whole genome shotgun (WGS) entry which is preliminary data.</text>
</comment>
<gene>
    <name evidence="2" type="ORF">AFUS01_LOCUS37073</name>
</gene>
<keyword evidence="3" id="KW-1185">Reference proteome</keyword>
<evidence type="ECO:0000256" key="1">
    <source>
        <dbReference type="SAM" id="MobiDB-lite"/>
    </source>
</evidence>
<name>A0A8J2L7G2_9HEXA</name>
<feature type="region of interest" description="Disordered" evidence="1">
    <location>
        <begin position="144"/>
        <end position="171"/>
    </location>
</feature>
<dbReference type="Proteomes" id="UP000708208">
    <property type="component" value="Unassembled WGS sequence"/>
</dbReference>
<evidence type="ECO:0000313" key="2">
    <source>
        <dbReference type="EMBL" id="CAG7827062.1"/>
    </source>
</evidence>
<feature type="compositionally biased region" description="Polar residues" evidence="1">
    <location>
        <begin position="161"/>
        <end position="171"/>
    </location>
</feature>
<sequence length="171" mass="19282">SSDSTTRLNSCLAQLPTTDSSSLKNFQDWIRDSENFNLLVYNLCLKDQHLHDLRTAKSHCNSDQTNYLGSIGGTTVVNITGGILKKLFSRGFAIHVNYSGLNRQEAIKDSKLHHCIIESVRRHFPGQSVEEKVINKAIQNWFRGARDRHGGRKRPNKISGVEQNQAPQNQP</sequence>
<reference evidence="2" key="1">
    <citation type="submission" date="2021-06" db="EMBL/GenBank/DDBJ databases">
        <authorList>
            <person name="Hodson N. C."/>
            <person name="Mongue J. A."/>
            <person name="Jaron S. K."/>
        </authorList>
    </citation>
    <scope>NUCLEOTIDE SEQUENCE</scope>
</reference>